<evidence type="ECO:0000313" key="2">
    <source>
        <dbReference type="Proteomes" id="UP000014500"/>
    </source>
</evidence>
<name>T1IMN9_STRMM</name>
<dbReference type="AlphaFoldDB" id="T1IMN9"/>
<accession>T1IMN9</accession>
<reference evidence="1" key="2">
    <citation type="submission" date="2015-02" db="UniProtKB">
        <authorList>
            <consortium name="EnsemblMetazoa"/>
        </authorList>
    </citation>
    <scope>IDENTIFICATION</scope>
</reference>
<reference evidence="2" key="1">
    <citation type="submission" date="2011-05" db="EMBL/GenBank/DDBJ databases">
        <authorList>
            <person name="Richards S.R."/>
            <person name="Qu J."/>
            <person name="Jiang H."/>
            <person name="Jhangiani S.N."/>
            <person name="Agravi P."/>
            <person name="Goodspeed R."/>
            <person name="Gross S."/>
            <person name="Mandapat C."/>
            <person name="Jackson L."/>
            <person name="Mathew T."/>
            <person name="Pu L."/>
            <person name="Thornton R."/>
            <person name="Saada N."/>
            <person name="Wilczek-Boney K.B."/>
            <person name="Lee S."/>
            <person name="Kovar C."/>
            <person name="Wu Y."/>
            <person name="Scherer S.E."/>
            <person name="Worley K.C."/>
            <person name="Muzny D.M."/>
            <person name="Gibbs R."/>
        </authorList>
    </citation>
    <scope>NUCLEOTIDE SEQUENCE</scope>
    <source>
        <strain evidence="2">Brora</strain>
    </source>
</reference>
<dbReference type="EnsemblMetazoa" id="SMAR002251-RA">
    <property type="protein sequence ID" value="SMAR002251-PA"/>
    <property type="gene ID" value="SMAR002251"/>
</dbReference>
<dbReference type="Gene3D" id="3.30.420.10">
    <property type="entry name" value="Ribonuclease H-like superfamily/Ribonuclease H"/>
    <property type="match status" value="1"/>
</dbReference>
<keyword evidence="2" id="KW-1185">Reference proteome</keyword>
<dbReference type="GO" id="GO:0003676">
    <property type="term" value="F:nucleic acid binding"/>
    <property type="evidence" value="ECO:0007669"/>
    <property type="project" value="InterPro"/>
</dbReference>
<dbReference type="STRING" id="126957.T1IMN9"/>
<dbReference type="PANTHER" id="PTHR47326:SF1">
    <property type="entry name" value="HTH PSQ-TYPE DOMAIN-CONTAINING PROTEIN"/>
    <property type="match status" value="1"/>
</dbReference>
<sequence length="133" mass="15424">MNHNSHEMGVNRRNLHYWNDSNPRWLRAFSHQVQWRINIWCDIWKDQLIGPVIYNDKMSGAHYQTIILQDVIEPFVDNLLLATRQRVDTSTMERPDRVYATPPATQNKLVNRITTECARIPVGVLTAAVGVTV</sequence>
<proteinExistence type="predicted"/>
<dbReference type="InterPro" id="IPR036397">
    <property type="entry name" value="RNaseH_sf"/>
</dbReference>
<protein>
    <submittedName>
        <fullName evidence="1">Uncharacterized protein</fullName>
    </submittedName>
</protein>
<organism evidence="1 2">
    <name type="scientific">Strigamia maritima</name>
    <name type="common">European centipede</name>
    <name type="synonym">Geophilus maritimus</name>
    <dbReference type="NCBI Taxonomy" id="126957"/>
    <lineage>
        <taxon>Eukaryota</taxon>
        <taxon>Metazoa</taxon>
        <taxon>Ecdysozoa</taxon>
        <taxon>Arthropoda</taxon>
        <taxon>Myriapoda</taxon>
        <taxon>Chilopoda</taxon>
        <taxon>Pleurostigmophora</taxon>
        <taxon>Geophilomorpha</taxon>
        <taxon>Linotaeniidae</taxon>
        <taxon>Strigamia</taxon>
    </lineage>
</organism>
<dbReference type="Proteomes" id="UP000014500">
    <property type="component" value="Unassembled WGS sequence"/>
</dbReference>
<evidence type="ECO:0000313" key="1">
    <source>
        <dbReference type="EnsemblMetazoa" id="SMAR002251-PA"/>
    </source>
</evidence>
<dbReference type="HOGENOM" id="CLU_1909289_0_0_1"/>
<dbReference type="EMBL" id="JH431082">
    <property type="status" value="NOT_ANNOTATED_CDS"/>
    <property type="molecule type" value="Genomic_DNA"/>
</dbReference>
<dbReference type="OMA" id="NRITTEC"/>
<dbReference type="PANTHER" id="PTHR47326">
    <property type="entry name" value="TRANSPOSABLE ELEMENT TC3 TRANSPOSASE-LIKE PROTEIN"/>
    <property type="match status" value="1"/>
</dbReference>
<dbReference type="PhylomeDB" id="T1IMN9"/>